<proteinExistence type="predicted"/>
<keyword evidence="3" id="KW-1185">Reference proteome</keyword>
<organism evidence="2 3">
    <name type="scientific">Eiseniibacteriota bacterium</name>
    <dbReference type="NCBI Taxonomy" id="2212470"/>
    <lineage>
        <taxon>Bacteria</taxon>
        <taxon>Candidatus Eiseniibacteriota</taxon>
    </lineage>
</organism>
<reference evidence="2 3" key="1">
    <citation type="submission" date="2024-09" db="EMBL/GenBank/DDBJ databases">
        <authorList>
            <person name="D'Angelo T."/>
        </authorList>
    </citation>
    <scope>NUCLEOTIDE SEQUENCE [LARGE SCALE GENOMIC DNA]</scope>
    <source>
        <strain evidence="2">SAG AM-320-E07</strain>
    </source>
</reference>
<feature type="domain" description="FlgD/Vpr Ig-like" evidence="1">
    <location>
        <begin position="36"/>
        <end position="98"/>
    </location>
</feature>
<protein>
    <submittedName>
        <fullName evidence="2">FlgD immunoglobulin-like domain containing protein</fullName>
    </submittedName>
</protein>
<sequence>WYAALTPLLPPSGIDPVSTRNRLRIEMAPNPFDPALTIQYELDERAPVTLRVFDAQGRARVTLLEMAALQAGPHRSIWDGRDDAGATVASGIYFVQVHVGQRVETTGIVFAR</sequence>
<dbReference type="Pfam" id="PF13860">
    <property type="entry name" value="FlgD_ig"/>
    <property type="match status" value="1"/>
</dbReference>
<dbReference type="InterPro" id="IPR025965">
    <property type="entry name" value="FlgD/Vpr_Ig-like"/>
</dbReference>
<dbReference type="Proteomes" id="UP001593833">
    <property type="component" value="Unassembled WGS sequence"/>
</dbReference>
<accession>A0ABV6YM60</accession>
<dbReference type="EMBL" id="JBHPKH010000157">
    <property type="protein sequence ID" value="MFC1573422.1"/>
    <property type="molecule type" value="Genomic_DNA"/>
</dbReference>
<feature type="non-terminal residue" evidence="2">
    <location>
        <position position="1"/>
    </location>
</feature>
<evidence type="ECO:0000313" key="3">
    <source>
        <dbReference type="Proteomes" id="UP001593833"/>
    </source>
</evidence>
<dbReference type="Gene3D" id="2.60.40.4070">
    <property type="match status" value="1"/>
</dbReference>
<evidence type="ECO:0000313" key="2">
    <source>
        <dbReference type="EMBL" id="MFC1573422.1"/>
    </source>
</evidence>
<name>A0ABV6YM60_UNCEI</name>
<comment type="caution">
    <text evidence="2">The sequence shown here is derived from an EMBL/GenBank/DDBJ whole genome shotgun (WGS) entry which is preliminary data.</text>
</comment>
<evidence type="ECO:0000259" key="1">
    <source>
        <dbReference type="Pfam" id="PF13860"/>
    </source>
</evidence>
<gene>
    <name evidence="2" type="ORF">ACFL6M_07475</name>
</gene>
<dbReference type="InterPro" id="IPR026444">
    <property type="entry name" value="Secre_tail"/>
</dbReference>
<dbReference type="NCBIfam" id="TIGR04183">
    <property type="entry name" value="Por_Secre_tail"/>
    <property type="match status" value="1"/>
</dbReference>